<dbReference type="STRING" id="571915.CMUST_09085"/>
<accession>A0A0G3GYD5</accession>
<evidence type="ECO:0000256" key="1">
    <source>
        <dbReference type="SAM" id="Phobius"/>
    </source>
</evidence>
<protein>
    <submittedName>
        <fullName evidence="2">Uncharacterized protein</fullName>
    </submittedName>
</protein>
<evidence type="ECO:0000313" key="2">
    <source>
        <dbReference type="EMBL" id="AKK06134.1"/>
    </source>
</evidence>
<keyword evidence="1" id="KW-1133">Transmembrane helix</keyword>
<organism evidence="2 3">
    <name type="scientific">Corynebacterium mustelae</name>
    <dbReference type="NCBI Taxonomy" id="571915"/>
    <lineage>
        <taxon>Bacteria</taxon>
        <taxon>Bacillati</taxon>
        <taxon>Actinomycetota</taxon>
        <taxon>Actinomycetes</taxon>
        <taxon>Mycobacteriales</taxon>
        <taxon>Corynebacteriaceae</taxon>
        <taxon>Corynebacterium</taxon>
    </lineage>
</organism>
<sequence length="202" mass="22487">MAPADAAPAAVVVVGIKMLVREGDVIMKELDAIDDQSPQPKWPWFVIIGACILLTYLLKYEGMALSAVILVAAFFVSRYQPNSLETEALKSSIALSREDIEDVLAKYDDFLSSTDADAIADRTLHRPALADEDCTDPDISAFHFLAASSRRFASRVNARLKRNLNVQQLEALLVVTDRRALELKEAWLQARRTAHRLGQDYI</sequence>
<reference evidence="3" key="2">
    <citation type="submission" date="2015-05" db="EMBL/GenBank/DDBJ databases">
        <title>Complete genome sequence of Corynebacterium mustelae DSM 45274, isolated from various tissues of a male ferret with lethal sepsis.</title>
        <authorList>
            <person name="Ruckert C."/>
            <person name="Albersmeier A."/>
            <person name="Winkler A."/>
            <person name="Tauch A."/>
        </authorList>
    </citation>
    <scope>NUCLEOTIDE SEQUENCE [LARGE SCALE GENOMIC DNA]</scope>
    <source>
        <strain evidence="3">DSM 45274</strain>
    </source>
</reference>
<evidence type="ECO:0000313" key="3">
    <source>
        <dbReference type="Proteomes" id="UP000035199"/>
    </source>
</evidence>
<reference evidence="2 3" key="1">
    <citation type="journal article" date="2015" name="Genome Announc.">
        <title>Complete Genome Sequence of the Type Strain Corynebacterium mustelae DSM 45274, Isolated from Various Tissues of a Male Ferret with Lethal Sepsis.</title>
        <authorList>
            <person name="Ruckert C."/>
            <person name="Eimer J."/>
            <person name="Winkler A."/>
            <person name="Tauch A."/>
        </authorList>
    </citation>
    <scope>NUCLEOTIDE SEQUENCE [LARGE SCALE GENOMIC DNA]</scope>
    <source>
        <strain evidence="2 3">DSM 45274</strain>
    </source>
</reference>
<proteinExistence type="predicted"/>
<keyword evidence="3" id="KW-1185">Reference proteome</keyword>
<dbReference type="KEGG" id="cmv:CMUST_09085"/>
<dbReference type="AlphaFoldDB" id="A0A0G3GYD5"/>
<dbReference type="PATRIC" id="fig|571915.4.peg.1926"/>
<keyword evidence="1" id="KW-0812">Transmembrane</keyword>
<keyword evidence="1" id="KW-0472">Membrane</keyword>
<gene>
    <name evidence="2" type="ORF">CMUST_09085</name>
</gene>
<feature type="transmembrane region" description="Helical" evidence="1">
    <location>
        <begin position="42"/>
        <end position="58"/>
    </location>
</feature>
<dbReference type="EMBL" id="CP011542">
    <property type="protein sequence ID" value="AKK06134.1"/>
    <property type="molecule type" value="Genomic_DNA"/>
</dbReference>
<name>A0A0G3GYD5_9CORY</name>
<dbReference type="Proteomes" id="UP000035199">
    <property type="component" value="Chromosome"/>
</dbReference>